<name>A0A158G2B9_9BURK</name>
<keyword evidence="6" id="KW-1185">Reference proteome</keyword>
<dbReference type="PANTHER" id="PTHR43285">
    <property type="entry name" value="ANTHRANILATE PHOSPHORIBOSYLTRANSFERASE"/>
    <property type="match status" value="1"/>
</dbReference>
<evidence type="ECO:0000259" key="4">
    <source>
        <dbReference type="Pfam" id="PF02885"/>
    </source>
</evidence>
<dbReference type="SUPFAM" id="SSF52418">
    <property type="entry name" value="Nucleoside phosphorylase/phosphoribosyltransferase catalytic domain"/>
    <property type="match status" value="1"/>
</dbReference>
<dbReference type="Proteomes" id="UP000054770">
    <property type="component" value="Unassembled WGS sequence"/>
</dbReference>
<dbReference type="InterPro" id="IPR036320">
    <property type="entry name" value="Glycosyl_Trfase_fam3_N_dom_sf"/>
</dbReference>
<dbReference type="GO" id="GO:0004048">
    <property type="term" value="F:anthranilate phosphoribosyltransferase activity"/>
    <property type="evidence" value="ECO:0007669"/>
    <property type="project" value="InterPro"/>
</dbReference>
<dbReference type="SUPFAM" id="SSF47648">
    <property type="entry name" value="Nucleoside phosphorylase/phosphoribosyltransferase N-terminal domain"/>
    <property type="match status" value="1"/>
</dbReference>
<dbReference type="NCBIfam" id="NF006005">
    <property type="entry name" value="PRK08136.1"/>
    <property type="match status" value="1"/>
</dbReference>
<proteinExistence type="predicted"/>
<dbReference type="Gene3D" id="3.40.1030.10">
    <property type="entry name" value="Nucleoside phosphorylase/phosphoribosyltransferase catalytic domain"/>
    <property type="match status" value="1"/>
</dbReference>
<accession>A0A158G2B9</accession>
<evidence type="ECO:0000256" key="1">
    <source>
        <dbReference type="ARBA" id="ARBA00022676"/>
    </source>
</evidence>
<feature type="domain" description="Glycosyl transferase family 3 N-terminal" evidence="4">
    <location>
        <begin position="33"/>
        <end position="93"/>
    </location>
</feature>
<dbReference type="Pfam" id="PF02885">
    <property type="entry name" value="Glycos_trans_3N"/>
    <property type="match status" value="1"/>
</dbReference>
<evidence type="ECO:0000256" key="3">
    <source>
        <dbReference type="SAM" id="MobiDB-lite"/>
    </source>
</evidence>
<dbReference type="InterPro" id="IPR035902">
    <property type="entry name" value="Nuc_phospho_transferase"/>
</dbReference>
<dbReference type="PANTHER" id="PTHR43285:SF4">
    <property type="entry name" value="TRANSFERASE"/>
    <property type="match status" value="1"/>
</dbReference>
<dbReference type="InterPro" id="IPR017459">
    <property type="entry name" value="Glycosyl_Trfase_fam3_N_dom"/>
</dbReference>
<reference evidence="5" key="1">
    <citation type="submission" date="2016-01" db="EMBL/GenBank/DDBJ databases">
        <authorList>
            <person name="Peeters C."/>
        </authorList>
    </citation>
    <scope>NUCLEOTIDE SEQUENCE [LARGE SCALE GENOMIC DNA]</scope>
    <source>
        <strain evidence="5">LMG 22940</strain>
    </source>
</reference>
<dbReference type="AlphaFoldDB" id="A0A158G2B9"/>
<evidence type="ECO:0000313" key="5">
    <source>
        <dbReference type="EMBL" id="SAL25560.1"/>
    </source>
</evidence>
<dbReference type="InterPro" id="IPR005940">
    <property type="entry name" value="Anthranilate_Pribosyl_Tfrase"/>
</dbReference>
<dbReference type="GO" id="GO:0000162">
    <property type="term" value="P:L-tryptophan biosynthetic process"/>
    <property type="evidence" value="ECO:0007669"/>
    <property type="project" value="InterPro"/>
</dbReference>
<dbReference type="Gene3D" id="1.20.970.10">
    <property type="entry name" value="Transferase, Pyrimidine Nucleoside Phosphorylase, Chain C"/>
    <property type="match status" value="1"/>
</dbReference>
<feature type="compositionally biased region" description="Basic and acidic residues" evidence="3">
    <location>
        <begin position="1"/>
        <end position="15"/>
    </location>
</feature>
<comment type="caution">
    <text evidence="5">The sequence shown here is derived from an EMBL/GenBank/DDBJ whole genome shotgun (WGS) entry which is preliminary data.</text>
</comment>
<evidence type="ECO:0000256" key="2">
    <source>
        <dbReference type="ARBA" id="ARBA00022679"/>
    </source>
</evidence>
<sequence length="342" mass="36970">MDLASTKRHETHAGRANESMTDPADPAFPCARYIKEIGRGPNGARALSRDDTYALYEAMLDGRVSDLELGAVLLAYRVKGETAAELAAMLAAAHRSFEPLHIQNGREHARPVSIPSYNGARRQPNLTPLLSMLLAREGVPVLVHGVVDDPGRVTSAAIFAELGIAQAASHDEIEDSLASRRLAFAPIVALAPKLARLLSLRRIMGVRNSTHTLVKILQPFAQPGLRLVNYTHPEYRESLTGLFIDHPDAALGGALLARGTEGEAVADTRRQVQVDWFHDGHSETLLSAERSSADAPSAELPESLDAATTARWIETVLRGEVPVPPAVARQVELIADIVRRPA</sequence>
<dbReference type="GO" id="GO:0005829">
    <property type="term" value="C:cytosol"/>
    <property type="evidence" value="ECO:0007669"/>
    <property type="project" value="TreeGrafter"/>
</dbReference>
<keyword evidence="2 5" id="KW-0808">Transferase</keyword>
<feature type="region of interest" description="Disordered" evidence="3">
    <location>
        <begin position="1"/>
        <end position="24"/>
    </location>
</feature>
<organism evidence="5 6">
    <name type="scientific">Caballeronia choica</name>
    <dbReference type="NCBI Taxonomy" id="326476"/>
    <lineage>
        <taxon>Bacteria</taxon>
        <taxon>Pseudomonadati</taxon>
        <taxon>Pseudomonadota</taxon>
        <taxon>Betaproteobacteria</taxon>
        <taxon>Burkholderiales</taxon>
        <taxon>Burkholderiaceae</taxon>
        <taxon>Caballeronia</taxon>
    </lineage>
</organism>
<protein>
    <submittedName>
        <fullName evidence="5">Glycosyl transferase family protein</fullName>
    </submittedName>
</protein>
<gene>
    <name evidence="5" type="ORF">AWB68_01165</name>
</gene>
<dbReference type="EMBL" id="FCON02000008">
    <property type="protein sequence ID" value="SAL25560.1"/>
    <property type="molecule type" value="Genomic_DNA"/>
</dbReference>
<keyword evidence="1" id="KW-0328">Glycosyltransferase</keyword>
<evidence type="ECO:0000313" key="6">
    <source>
        <dbReference type="Proteomes" id="UP000054770"/>
    </source>
</evidence>